<organism evidence="12 13">
    <name type="scientific">Acidiluteibacter ferrifornacis</name>
    <dbReference type="NCBI Taxonomy" id="2692424"/>
    <lineage>
        <taxon>Bacteria</taxon>
        <taxon>Pseudomonadati</taxon>
        <taxon>Bacteroidota</taxon>
        <taxon>Flavobacteriia</taxon>
        <taxon>Flavobacteriales</taxon>
        <taxon>Cryomorphaceae</taxon>
        <taxon>Acidiluteibacter</taxon>
    </lineage>
</organism>
<dbReference type="SUPFAM" id="SSF51735">
    <property type="entry name" value="NAD(P)-binding Rossmann-fold domains"/>
    <property type="match status" value="1"/>
</dbReference>
<dbReference type="GO" id="GO:0005829">
    <property type="term" value="C:cytosol"/>
    <property type="evidence" value="ECO:0007669"/>
    <property type="project" value="TreeGrafter"/>
</dbReference>
<name>A0A6N9NK73_9FLAO</name>
<evidence type="ECO:0000256" key="4">
    <source>
        <dbReference type="ARBA" id="ARBA00007637"/>
    </source>
</evidence>
<evidence type="ECO:0000256" key="3">
    <source>
        <dbReference type="ARBA" id="ARBA00004947"/>
    </source>
</evidence>
<sequence>MTVLVTGGAGYIGSHTIIELIQKGYTNIISVDNYSNSEESTYKRIESITNYKIQYYSIDLTSKIDCERLFEENEFDAVIHFAAYKSVPESVENPLSYYRNNLNSLINIIDCCNKYHCNQLIFSSSCSVYGNSTELPVTETTPLGIAESPYAETKFIGERIIRDAVKANSEMKAVILRYFNPVGAHISGKLGEPASERPNNLVPFITQTAAGLKEKLKVFGGDYNTPDGTCIRDYIHVSDIADAHILALEYLTKTNNNIEVFNLGTGKGVTVLEVIKSFEYVNKLNLNYEVVERRKGDVEAVYANNDKAVKLLGWKPKHSLSEMMESAWKWQQNLLDDPI</sequence>
<keyword evidence="8" id="KW-0299">Galactose metabolism</keyword>
<evidence type="ECO:0000256" key="2">
    <source>
        <dbReference type="ARBA" id="ARBA00001911"/>
    </source>
</evidence>
<proteinExistence type="inferred from homology"/>
<evidence type="ECO:0000256" key="9">
    <source>
        <dbReference type="ARBA" id="ARBA00023235"/>
    </source>
</evidence>
<dbReference type="AlphaFoldDB" id="A0A6N9NK73"/>
<comment type="cofactor">
    <cofactor evidence="2 10">
        <name>NAD(+)</name>
        <dbReference type="ChEBI" id="CHEBI:57540"/>
    </cofactor>
</comment>
<dbReference type="InterPro" id="IPR001509">
    <property type="entry name" value="Epimerase_deHydtase"/>
</dbReference>
<comment type="pathway">
    <text evidence="3 10">Carbohydrate metabolism; galactose metabolism.</text>
</comment>
<evidence type="ECO:0000256" key="1">
    <source>
        <dbReference type="ARBA" id="ARBA00000083"/>
    </source>
</evidence>
<reference evidence="12 13" key="1">
    <citation type="submission" date="2019-12" db="EMBL/GenBank/DDBJ databases">
        <authorList>
            <person name="Zhao J."/>
        </authorList>
    </citation>
    <scope>NUCLEOTIDE SEQUENCE [LARGE SCALE GENOMIC DNA]</scope>
    <source>
        <strain evidence="12 13">S-15</strain>
    </source>
</reference>
<evidence type="ECO:0000256" key="10">
    <source>
        <dbReference type="RuleBase" id="RU366046"/>
    </source>
</evidence>
<gene>
    <name evidence="12" type="primary">galE</name>
    <name evidence="12" type="ORF">GQN54_07050</name>
</gene>
<keyword evidence="9 10" id="KW-0413">Isomerase</keyword>
<dbReference type="CDD" id="cd05247">
    <property type="entry name" value="UDP_G4E_1_SDR_e"/>
    <property type="match status" value="1"/>
</dbReference>
<evidence type="ECO:0000256" key="5">
    <source>
        <dbReference type="ARBA" id="ARBA00013189"/>
    </source>
</evidence>
<dbReference type="GO" id="GO:0003978">
    <property type="term" value="F:UDP-glucose 4-epimerase activity"/>
    <property type="evidence" value="ECO:0007669"/>
    <property type="project" value="UniProtKB-UniRule"/>
</dbReference>
<comment type="caution">
    <text evidence="12">The sequence shown here is derived from an EMBL/GenBank/DDBJ whole genome shotgun (WGS) entry which is preliminary data.</text>
</comment>
<protein>
    <recommendedName>
        <fullName evidence="6 10">UDP-glucose 4-epimerase</fullName>
        <ecNumber evidence="5 10">5.1.3.2</ecNumber>
    </recommendedName>
</protein>
<dbReference type="Gene3D" id="3.40.50.720">
    <property type="entry name" value="NAD(P)-binding Rossmann-like Domain"/>
    <property type="match status" value="1"/>
</dbReference>
<dbReference type="PANTHER" id="PTHR43725">
    <property type="entry name" value="UDP-GLUCOSE 4-EPIMERASE"/>
    <property type="match status" value="1"/>
</dbReference>
<dbReference type="PANTHER" id="PTHR43725:SF47">
    <property type="entry name" value="UDP-GLUCOSE 4-EPIMERASE"/>
    <property type="match status" value="1"/>
</dbReference>
<keyword evidence="13" id="KW-1185">Reference proteome</keyword>
<dbReference type="EC" id="5.1.3.2" evidence="5 10"/>
<dbReference type="Proteomes" id="UP000470771">
    <property type="component" value="Unassembled WGS sequence"/>
</dbReference>
<evidence type="ECO:0000313" key="13">
    <source>
        <dbReference type="Proteomes" id="UP000470771"/>
    </source>
</evidence>
<comment type="similarity">
    <text evidence="4 10">Belongs to the NAD(P)-dependent epimerase/dehydratase family.</text>
</comment>
<evidence type="ECO:0000259" key="11">
    <source>
        <dbReference type="Pfam" id="PF01370"/>
    </source>
</evidence>
<dbReference type="Gene3D" id="3.90.25.10">
    <property type="entry name" value="UDP-galactose 4-epimerase, domain 1"/>
    <property type="match status" value="1"/>
</dbReference>
<evidence type="ECO:0000313" key="12">
    <source>
        <dbReference type="EMBL" id="NBG65871.1"/>
    </source>
</evidence>
<dbReference type="RefSeq" id="WP_160632829.1">
    <property type="nucleotide sequence ID" value="NZ_WWNE01000006.1"/>
</dbReference>
<evidence type="ECO:0000256" key="6">
    <source>
        <dbReference type="ARBA" id="ARBA00018569"/>
    </source>
</evidence>
<evidence type="ECO:0000256" key="8">
    <source>
        <dbReference type="ARBA" id="ARBA00023144"/>
    </source>
</evidence>
<dbReference type="GO" id="GO:0006012">
    <property type="term" value="P:galactose metabolic process"/>
    <property type="evidence" value="ECO:0007669"/>
    <property type="project" value="UniProtKB-UniPathway"/>
</dbReference>
<dbReference type="Pfam" id="PF01370">
    <property type="entry name" value="Epimerase"/>
    <property type="match status" value="1"/>
</dbReference>
<feature type="domain" description="NAD-dependent epimerase/dehydratase" evidence="11">
    <location>
        <begin position="3"/>
        <end position="264"/>
    </location>
</feature>
<comment type="catalytic activity">
    <reaction evidence="1 10">
        <text>UDP-alpha-D-glucose = UDP-alpha-D-galactose</text>
        <dbReference type="Rhea" id="RHEA:22168"/>
        <dbReference type="ChEBI" id="CHEBI:58885"/>
        <dbReference type="ChEBI" id="CHEBI:66914"/>
        <dbReference type="EC" id="5.1.3.2"/>
    </reaction>
</comment>
<dbReference type="InterPro" id="IPR005886">
    <property type="entry name" value="UDP_G4E"/>
</dbReference>
<evidence type="ECO:0000256" key="7">
    <source>
        <dbReference type="ARBA" id="ARBA00023027"/>
    </source>
</evidence>
<dbReference type="InterPro" id="IPR036291">
    <property type="entry name" value="NAD(P)-bd_dom_sf"/>
</dbReference>
<dbReference type="UniPathway" id="UPA00214"/>
<dbReference type="PRINTS" id="PR01713">
    <property type="entry name" value="NUCEPIMERASE"/>
</dbReference>
<dbReference type="EMBL" id="WWNE01000006">
    <property type="protein sequence ID" value="NBG65871.1"/>
    <property type="molecule type" value="Genomic_DNA"/>
</dbReference>
<dbReference type="NCBIfam" id="TIGR01179">
    <property type="entry name" value="galE"/>
    <property type="match status" value="1"/>
</dbReference>
<accession>A0A6N9NK73</accession>
<keyword evidence="7 10" id="KW-0520">NAD</keyword>
<keyword evidence="10" id="KW-0119">Carbohydrate metabolism</keyword>
<comment type="subunit">
    <text evidence="10">Homodimer.</text>
</comment>